<dbReference type="Proteomes" id="UP000298179">
    <property type="component" value="Unassembled WGS sequence"/>
</dbReference>
<dbReference type="Pfam" id="PF09347">
    <property type="entry name" value="DUF1989"/>
    <property type="match status" value="1"/>
</dbReference>
<organism evidence="2 3">
    <name type="scientific">Jiella endophytica</name>
    <dbReference type="NCBI Taxonomy" id="2558362"/>
    <lineage>
        <taxon>Bacteria</taxon>
        <taxon>Pseudomonadati</taxon>
        <taxon>Pseudomonadota</taxon>
        <taxon>Alphaproteobacteria</taxon>
        <taxon>Hyphomicrobiales</taxon>
        <taxon>Aurantimonadaceae</taxon>
        <taxon>Jiella</taxon>
    </lineage>
</organism>
<dbReference type="PANTHER" id="PTHR31527">
    <property type="entry name" value="RE64534P"/>
    <property type="match status" value="1"/>
</dbReference>
<sequence length="210" mass="22314">MPLMMTTPEAGPLPPETLAEAPFGGFAVVEIATGQLLTVEDPCGDRTAQLYAFSRADMTEFLSPHHTRVFSNSYRLGLGMRLVSNRRRAMMVLGRDRAGGHDLLIPASLPGDLASLPNDTASGHEALRAAVRHAGLNAPKFPDPVNLFLNVGVERDGRLVPAAAPPAPGRSVTCRVVMDMCVVVTNTPSGLGIDTGEGAIRVRVDNRLIP</sequence>
<name>A0A4Y8RLN8_9HYPH</name>
<dbReference type="PANTHER" id="PTHR31527:SF0">
    <property type="entry name" value="RE64534P"/>
    <property type="match status" value="1"/>
</dbReference>
<dbReference type="InterPro" id="IPR018959">
    <property type="entry name" value="DUF1989"/>
</dbReference>
<dbReference type="OrthoDB" id="8447768at2"/>
<protein>
    <submittedName>
        <fullName evidence="2">Urea carboxylase-associated family protein</fullName>
    </submittedName>
</protein>
<dbReference type="EMBL" id="SOZD01000003">
    <property type="protein sequence ID" value="TFF23130.1"/>
    <property type="molecule type" value="Genomic_DNA"/>
</dbReference>
<feature type="domain" description="DUF1989" evidence="1">
    <location>
        <begin position="25"/>
        <end position="180"/>
    </location>
</feature>
<evidence type="ECO:0000313" key="2">
    <source>
        <dbReference type="EMBL" id="TFF23130.1"/>
    </source>
</evidence>
<reference evidence="2 3" key="1">
    <citation type="submission" date="2019-03" db="EMBL/GenBank/DDBJ databases">
        <title>Jiella endophytica sp. nov., a novel endophytic bacterium isolated from root of Ficus microcarpa Linn. f.</title>
        <authorList>
            <person name="Tuo L."/>
        </authorList>
    </citation>
    <scope>NUCLEOTIDE SEQUENCE [LARGE SCALE GENOMIC DNA]</scope>
    <source>
        <strain evidence="2 3">CBS5Q-3</strain>
    </source>
</reference>
<evidence type="ECO:0000313" key="3">
    <source>
        <dbReference type="Proteomes" id="UP000298179"/>
    </source>
</evidence>
<dbReference type="AlphaFoldDB" id="A0A4Y8RLN8"/>
<proteinExistence type="predicted"/>
<evidence type="ECO:0000259" key="1">
    <source>
        <dbReference type="Pfam" id="PF09347"/>
    </source>
</evidence>
<comment type="caution">
    <text evidence="2">The sequence shown here is derived from an EMBL/GenBank/DDBJ whole genome shotgun (WGS) entry which is preliminary data.</text>
</comment>
<keyword evidence="3" id="KW-1185">Reference proteome</keyword>
<dbReference type="RefSeq" id="WP_134762235.1">
    <property type="nucleotide sequence ID" value="NZ_SOZD01000003.1"/>
</dbReference>
<gene>
    <name evidence="2" type="ORF">E3C22_11880</name>
</gene>
<accession>A0A4Y8RLN8</accession>